<feature type="region of interest" description="Disordered" evidence="1">
    <location>
        <begin position="548"/>
        <end position="672"/>
    </location>
</feature>
<feature type="compositionally biased region" description="Basic and acidic residues" evidence="1">
    <location>
        <begin position="735"/>
        <end position="748"/>
    </location>
</feature>
<proteinExistence type="predicted"/>
<feature type="compositionally biased region" description="Low complexity" evidence="1">
    <location>
        <begin position="241"/>
        <end position="270"/>
    </location>
</feature>
<organism evidence="2 3">
    <name type="scientific">Edaphochlamys debaryana</name>
    <dbReference type="NCBI Taxonomy" id="47281"/>
    <lineage>
        <taxon>Eukaryota</taxon>
        <taxon>Viridiplantae</taxon>
        <taxon>Chlorophyta</taxon>
        <taxon>core chlorophytes</taxon>
        <taxon>Chlorophyceae</taxon>
        <taxon>CS clade</taxon>
        <taxon>Chlamydomonadales</taxon>
        <taxon>Chlamydomonadales incertae sedis</taxon>
        <taxon>Edaphochlamys</taxon>
    </lineage>
</organism>
<protein>
    <submittedName>
        <fullName evidence="2">Uncharacterized protein</fullName>
    </submittedName>
</protein>
<feature type="compositionally biased region" description="Low complexity" evidence="1">
    <location>
        <begin position="587"/>
        <end position="618"/>
    </location>
</feature>
<feature type="region of interest" description="Disordered" evidence="1">
    <location>
        <begin position="241"/>
        <end position="278"/>
    </location>
</feature>
<reference evidence="2" key="1">
    <citation type="journal article" date="2020" name="bioRxiv">
        <title>Comparative genomics of Chlamydomonas.</title>
        <authorList>
            <person name="Craig R.J."/>
            <person name="Hasan A.R."/>
            <person name="Ness R.W."/>
            <person name="Keightley P.D."/>
        </authorList>
    </citation>
    <scope>NUCLEOTIDE SEQUENCE</scope>
    <source>
        <strain evidence="2">CCAP 11/70</strain>
    </source>
</reference>
<dbReference type="EMBL" id="JAEHOE010000035">
    <property type="protein sequence ID" value="KAG2493746.1"/>
    <property type="molecule type" value="Genomic_DNA"/>
</dbReference>
<dbReference type="AlphaFoldDB" id="A0A835Y430"/>
<feature type="compositionally biased region" description="Low complexity" evidence="1">
    <location>
        <begin position="325"/>
        <end position="335"/>
    </location>
</feature>
<feature type="compositionally biased region" description="Low complexity" evidence="1">
    <location>
        <begin position="518"/>
        <end position="527"/>
    </location>
</feature>
<feature type="compositionally biased region" description="Low complexity" evidence="1">
    <location>
        <begin position="644"/>
        <end position="661"/>
    </location>
</feature>
<comment type="caution">
    <text evidence="2">The sequence shown here is derived from an EMBL/GenBank/DDBJ whole genome shotgun (WGS) entry which is preliminary data.</text>
</comment>
<feature type="compositionally biased region" description="Pro residues" evidence="1">
    <location>
        <begin position="498"/>
        <end position="515"/>
    </location>
</feature>
<name>A0A835Y430_9CHLO</name>
<feature type="region of interest" description="Disordered" evidence="1">
    <location>
        <begin position="827"/>
        <end position="892"/>
    </location>
</feature>
<gene>
    <name evidence="2" type="ORF">HYH03_007969</name>
</gene>
<accession>A0A835Y430</accession>
<evidence type="ECO:0000313" key="3">
    <source>
        <dbReference type="Proteomes" id="UP000612055"/>
    </source>
</evidence>
<dbReference type="Proteomes" id="UP000612055">
    <property type="component" value="Unassembled WGS sequence"/>
</dbReference>
<feature type="region of interest" description="Disordered" evidence="1">
    <location>
        <begin position="721"/>
        <end position="801"/>
    </location>
</feature>
<evidence type="ECO:0000256" key="1">
    <source>
        <dbReference type="SAM" id="MobiDB-lite"/>
    </source>
</evidence>
<evidence type="ECO:0000313" key="2">
    <source>
        <dbReference type="EMBL" id="KAG2493746.1"/>
    </source>
</evidence>
<feature type="compositionally biased region" description="Low complexity" evidence="1">
    <location>
        <begin position="760"/>
        <end position="783"/>
    </location>
</feature>
<feature type="region of interest" description="Disordered" evidence="1">
    <location>
        <begin position="475"/>
        <end position="527"/>
    </location>
</feature>
<feature type="compositionally biased region" description="Low complexity" evidence="1">
    <location>
        <begin position="299"/>
        <end position="310"/>
    </location>
</feature>
<feature type="region of interest" description="Disordered" evidence="1">
    <location>
        <begin position="299"/>
        <end position="335"/>
    </location>
</feature>
<sequence>MSRDPTTIAVHGADARFPSKAPEGRLKVCSGSRDKLQDLSLIPSDCGRDKGHLLGFTLAGDYLQALLDWEAQNVRGQDRKSLTADQRVALIREQDGQAGATAGMAIPDFIREGYAAVRADCQRGWAVAIPVMDAWRDAAARVAVATGLRGPDEAAVLHPPQLKAWPREQEQAAAGAGAAAPETVVAPAGLPVHQAAVAQVAAAHAAAAQAANMPATQQAPEAPAAAAKLTQGVRQPAASSALAPAASSLPSGSLPQAPASGTAAGPSPAAHDLDLTKNTHTSPGFAALLAAQASAAPAAGRAAAGAPPASNSTLPQPTRASAAKTGGRATSSPAAAAAAAPSAPAAGAAAAAGATPCAPGMLPPAPSAGQLGSVLPAASPAQQATWAGLREALKLHFVHLAGTFGAPAGTPVGLLSAALLDALPALEADVARRVVEAACAAVCSATAAVSAAAAAAATAVADVNLASVPSAAALANASPGAAPPPPVPSQQSAAPAAMQPPPAFDPMRPGPPPKPFGQQVAPKAGPAAAAAAWQFQFQGHAPALHAQHAYSPQHGPRFEPEDPAATPIGAPPGVQQPLSHRPGHQFGASPTAAAAADRTHDAGAPAAAATATVPLAGDLCTDRSDTYDTDDEMGDGWTTPQGDLQPAAEQAQPGPQLAGPGTNAGPVHGLDGELEAPLAEPAAAAAHLGATMGGQPSRRADLLGNATDAETVAMLVRYNSRAPASNPAGPGPDAEVARPARPGPERQGSDPAAHQRTADPATSPRAAVAPATAATAAEATSHAGVSAPRLAPWPRPANTGALSGAVLKPARAALYGLTPAERLAKLQARKEAKAAQPYANQELEGSPPESESEPESEGTGTGSDYNPSEDKGRKRGLPPGPASARTKRTRIA</sequence>
<keyword evidence="3" id="KW-1185">Reference proteome</keyword>